<dbReference type="PANTHER" id="PTHR33202">
    <property type="entry name" value="ZINC UPTAKE REGULATION PROTEIN"/>
    <property type="match status" value="1"/>
</dbReference>
<sequence>MTEQISGFVPHDHHHCITSALDTAADQCRERGVQFTPVRKRVLEILLEAHTAMGAYDVLARLDAEGLGSKPPVAYRALSFLVEQGFAHRIEKLNAFVACSHPAATHSPAFMICRSCNTVAEADMPETFGAPAEQAGFTIEKTVIEAEGICQNCKDSE</sequence>
<keyword evidence="3" id="KW-0862">Zinc</keyword>
<dbReference type="InterPro" id="IPR036388">
    <property type="entry name" value="WH-like_DNA-bd_sf"/>
</dbReference>
<evidence type="ECO:0000256" key="6">
    <source>
        <dbReference type="ARBA" id="ARBA00023163"/>
    </source>
</evidence>
<evidence type="ECO:0000256" key="1">
    <source>
        <dbReference type="ARBA" id="ARBA00007957"/>
    </source>
</evidence>
<keyword evidence="5" id="KW-0238">DNA-binding</keyword>
<keyword evidence="4" id="KW-0805">Transcription regulation</keyword>
<evidence type="ECO:0000256" key="5">
    <source>
        <dbReference type="ARBA" id="ARBA00023125"/>
    </source>
</evidence>
<evidence type="ECO:0000313" key="8">
    <source>
        <dbReference type="Proteomes" id="UP000709466"/>
    </source>
</evidence>
<protein>
    <submittedName>
        <fullName evidence="7">Transcriptional repressor</fullName>
    </submittedName>
</protein>
<dbReference type="InterPro" id="IPR002481">
    <property type="entry name" value="FUR"/>
</dbReference>
<gene>
    <name evidence="7" type="ORF">HCZ30_08055</name>
</gene>
<reference evidence="7 8" key="1">
    <citation type="submission" date="2020-03" db="EMBL/GenBank/DDBJ databases">
        <title>Bacterial isolates of synthetic phycosphere.</title>
        <authorList>
            <person name="Fu H."/>
            <person name="Moran M.A."/>
        </authorList>
    </citation>
    <scope>NUCLEOTIDE SEQUENCE [LARGE SCALE GENOMIC DNA]</scope>
    <source>
        <strain evidence="7 8">HF1</strain>
    </source>
</reference>
<keyword evidence="8" id="KW-1185">Reference proteome</keyword>
<dbReference type="Pfam" id="PF01475">
    <property type="entry name" value="FUR"/>
    <property type="match status" value="1"/>
</dbReference>
<evidence type="ECO:0000313" key="7">
    <source>
        <dbReference type="EMBL" id="NIY72389.1"/>
    </source>
</evidence>
<dbReference type="Proteomes" id="UP000709466">
    <property type="component" value="Unassembled WGS sequence"/>
</dbReference>
<organism evidence="7 8">
    <name type="scientific">Marivivens donghaensis</name>
    <dbReference type="NCBI Taxonomy" id="1699413"/>
    <lineage>
        <taxon>Bacteria</taxon>
        <taxon>Pseudomonadati</taxon>
        <taxon>Pseudomonadota</taxon>
        <taxon>Alphaproteobacteria</taxon>
        <taxon>Rhodobacterales</taxon>
        <taxon>Paracoccaceae</taxon>
        <taxon>Marivivens group</taxon>
        <taxon>Marivivens</taxon>
    </lineage>
</organism>
<keyword evidence="2" id="KW-0678">Repressor</keyword>
<dbReference type="Gene3D" id="3.30.1490.190">
    <property type="match status" value="1"/>
</dbReference>
<comment type="similarity">
    <text evidence="1">Belongs to the Fur family.</text>
</comment>
<dbReference type="InterPro" id="IPR043135">
    <property type="entry name" value="Fur_C"/>
</dbReference>
<dbReference type="PANTHER" id="PTHR33202:SF6">
    <property type="entry name" value="ZINC UPTAKE REGULATION PROTEIN"/>
    <property type="match status" value="1"/>
</dbReference>
<evidence type="ECO:0000256" key="4">
    <source>
        <dbReference type="ARBA" id="ARBA00023015"/>
    </source>
</evidence>
<accession>A0ABX0VWD4</accession>
<dbReference type="SUPFAM" id="SSF46785">
    <property type="entry name" value="Winged helix' DNA-binding domain"/>
    <property type="match status" value="1"/>
</dbReference>
<comment type="caution">
    <text evidence="7">The sequence shown here is derived from an EMBL/GenBank/DDBJ whole genome shotgun (WGS) entry which is preliminary data.</text>
</comment>
<keyword evidence="6" id="KW-0804">Transcription</keyword>
<dbReference type="Gene3D" id="1.10.10.10">
    <property type="entry name" value="Winged helix-like DNA-binding domain superfamily/Winged helix DNA-binding domain"/>
    <property type="match status" value="1"/>
</dbReference>
<name>A0ABX0VWD4_9RHOB</name>
<dbReference type="InterPro" id="IPR036390">
    <property type="entry name" value="WH_DNA-bd_sf"/>
</dbReference>
<proteinExistence type="inferred from homology"/>
<dbReference type="RefSeq" id="WP_167637768.1">
    <property type="nucleotide sequence ID" value="NZ_JAATOP010000004.1"/>
</dbReference>
<evidence type="ECO:0000256" key="3">
    <source>
        <dbReference type="ARBA" id="ARBA00022833"/>
    </source>
</evidence>
<dbReference type="EMBL" id="JAATOP010000004">
    <property type="protein sequence ID" value="NIY72389.1"/>
    <property type="molecule type" value="Genomic_DNA"/>
</dbReference>
<evidence type="ECO:0000256" key="2">
    <source>
        <dbReference type="ARBA" id="ARBA00022491"/>
    </source>
</evidence>